<sequence>MPENVEDGAITVFLLDDHEVVRRGVHELLAMEPDIEVVGEAGTAAEALDRIPATHPRVAVLDVRLPDGSGVEVCREIRSRDDSVRCLMLTSYADDEALFDAIMAGASGYVLKAIRGTELLSAVRDVAAGKSLLDPDATQRVLERLRGGERGAGDERLEQLTDQERRILELIGDGLTNRAIGQELHLAEKTIKNYVSTLLAKLNMERRSQAAAYVARLQEQQRR</sequence>
<feature type="domain" description="Response regulatory" evidence="7">
    <location>
        <begin position="11"/>
        <end position="127"/>
    </location>
</feature>
<feature type="domain" description="HTH luxR-type" evidence="6">
    <location>
        <begin position="153"/>
        <end position="218"/>
    </location>
</feature>
<dbReference type="PROSITE" id="PS50110">
    <property type="entry name" value="RESPONSE_REGULATORY"/>
    <property type="match status" value="1"/>
</dbReference>
<dbReference type="PRINTS" id="PR00038">
    <property type="entry name" value="HTHLUXR"/>
</dbReference>
<dbReference type="SUPFAM" id="SSF52172">
    <property type="entry name" value="CheY-like"/>
    <property type="match status" value="1"/>
</dbReference>
<evidence type="ECO:0000313" key="9">
    <source>
        <dbReference type="Proteomes" id="UP001183410"/>
    </source>
</evidence>
<feature type="modified residue" description="4-aspartylphosphate" evidence="5">
    <location>
        <position position="62"/>
    </location>
</feature>
<accession>A0ABU2JPW6</accession>
<dbReference type="InterPro" id="IPR011006">
    <property type="entry name" value="CheY-like_superfamily"/>
</dbReference>
<dbReference type="SUPFAM" id="SSF46894">
    <property type="entry name" value="C-terminal effector domain of the bipartite response regulators"/>
    <property type="match status" value="1"/>
</dbReference>
<protein>
    <submittedName>
        <fullName evidence="8">Response regulator transcription factor</fullName>
    </submittedName>
</protein>
<dbReference type="PROSITE" id="PS50043">
    <property type="entry name" value="HTH_LUXR_2"/>
    <property type="match status" value="1"/>
</dbReference>
<evidence type="ECO:0000256" key="4">
    <source>
        <dbReference type="ARBA" id="ARBA00023163"/>
    </source>
</evidence>
<keyword evidence="2" id="KW-0805">Transcription regulation</keyword>
<keyword evidence="4" id="KW-0804">Transcription</keyword>
<dbReference type="Gene3D" id="3.40.50.2300">
    <property type="match status" value="1"/>
</dbReference>
<keyword evidence="3" id="KW-0238">DNA-binding</keyword>
<organism evidence="8 9">
    <name type="scientific">Streptomyces chisholmiae</name>
    <dbReference type="NCBI Taxonomy" id="3075540"/>
    <lineage>
        <taxon>Bacteria</taxon>
        <taxon>Bacillati</taxon>
        <taxon>Actinomycetota</taxon>
        <taxon>Actinomycetes</taxon>
        <taxon>Kitasatosporales</taxon>
        <taxon>Streptomycetaceae</taxon>
        <taxon>Streptomyces</taxon>
    </lineage>
</organism>
<dbReference type="InterPro" id="IPR000792">
    <property type="entry name" value="Tscrpt_reg_LuxR_C"/>
</dbReference>
<evidence type="ECO:0000256" key="2">
    <source>
        <dbReference type="ARBA" id="ARBA00023015"/>
    </source>
</evidence>
<comment type="caution">
    <text evidence="8">The sequence shown here is derived from an EMBL/GenBank/DDBJ whole genome shotgun (WGS) entry which is preliminary data.</text>
</comment>
<evidence type="ECO:0000256" key="5">
    <source>
        <dbReference type="PROSITE-ProRule" id="PRU00169"/>
    </source>
</evidence>
<dbReference type="SMART" id="SM00448">
    <property type="entry name" value="REC"/>
    <property type="match status" value="1"/>
</dbReference>
<dbReference type="EMBL" id="JAVREO010000006">
    <property type="protein sequence ID" value="MDT0267032.1"/>
    <property type="molecule type" value="Genomic_DNA"/>
</dbReference>
<gene>
    <name evidence="8" type="ORF">RM844_12105</name>
</gene>
<dbReference type="InterPro" id="IPR016032">
    <property type="entry name" value="Sig_transdc_resp-reg_C-effctor"/>
</dbReference>
<reference evidence="9" key="1">
    <citation type="submission" date="2023-07" db="EMBL/GenBank/DDBJ databases">
        <title>30 novel species of actinomycetes from the DSMZ collection.</title>
        <authorList>
            <person name="Nouioui I."/>
        </authorList>
    </citation>
    <scope>NUCLEOTIDE SEQUENCE [LARGE SCALE GENOMIC DNA]</scope>
    <source>
        <strain evidence="9">DSM 44915</strain>
    </source>
</reference>
<dbReference type="InterPro" id="IPR058245">
    <property type="entry name" value="NreC/VraR/RcsB-like_REC"/>
</dbReference>
<dbReference type="InterPro" id="IPR039420">
    <property type="entry name" value="WalR-like"/>
</dbReference>
<dbReference type="InterPro" id="IPR001789">
    <property type="entry name" value="Sig_transdc_resp-reg_receiver"/>
</dbReference>
<dbReference type="RefSeq" id="WP_311667089.1">
    <property type="nucleotide sequence ID" value="NZ_JAVREO010000006.1"/>
</dbReference>
<keyword evidence="9" id="KW-1185">Reference proteome</keyword>
<name>A0ABU2JPW6_9ACTN</name>
<evidence type="ECO:0000313" key="8">
    <source>
        <dbReference type="EMBL" id="MDT0267032.1"/>
    </source>
</evidence>
<dbReference type="Pfam" id="PF00072">
    <property type="entry name" value="Response_reg"/>
    <property type="match status" value="1"/>
</dbReference>
<dbReference type="Proteomes" id="UP001183410">
    <property type="component" value="Unassembled WGS sequence"/>
</dbReference>
<dbReference type="PANTHER" id="PTHR43214">
    <property type="entry name" value="TWO-COMPONENT RESPONSE REGULATOR"/>
    <property type="match status" value="1"/>
</dbReference>
<dbReference type="Pfam" id="PF00196">
    <property type="entry name" value="GerE"/>
    <property type="match status" value="1"/>
</dbReference>
<evidence type="ECO:0000259" key="6">
    <source>
        <dbReference type="PROSITE" id="PS50043"/>
    </source>
</evidence>
<dbReference type="CDD" id="cd17535">
    <property type="entry name" value="REC_NarL-like"/>
    <property type="match status" value="1"/>
</dbReference>
<dbReference type="CDD" id="cd06170">
    <property type="entry name" value="LuxR_C_like"/>
    <property type="match status" value="1"/>
</dbReference>
<evidence type="ECO:0000256" key="1">
    <source>
        <dbReference type="ARBA" id="ARBA00022553"/>
    </source>
</evidence>
<evidence type="ECO:0000259" key="7">
    <source>
        <dbReference type="PROSITE" id="PS50110"/>
    </source>
</evidence>
<dbReference type="PANTHER" id="PTHR43214:SF24">
    <property type="entry name" value="TRANSCRIPTIONAL REGULATORY PROTEIN NARL-RELATED"/>
    <property type="match status" value="1"/>
</dbReference>
<proteinExistence type="predicted"/>
<keyword evidence="1 5" id="KW-0597">Phosphoprotein</keyword>
<dbReference type="SMART" id="SM00421">
    <property type="entry name" value="HTH_LUXR"/>
    <property type="match status" value="1"/>
</dbReference>
<evidence type="ECO:0000256" key="3">
    <source>
        <dbReference type="ARBA" id="ARBA00023125"/>
    </source>
</evidence>